<dbReference type="SUPFAM" id="SSF56300">
    <property type="entry name" value="Metallo-dependent phosphatases"/>
    <property type="match status" value="1"/>
</dbReference>
<protein>
    <submittedName>
        <fullName evidence="2">Metallophosphoesterase</fullName>
    </submittedName>
</protein>
<dbReference type="GO" id="GO:0016787">
    <property type="term" value="F:hydrolase activity"/>
    <property type="evidence" value="ECO:0007669"/>
    <property type="project" value="InterPro"/>
</dbReference>
<dbReference type="InterPro" id="IPR051158">
    <property type="entry name" value="Metallophosphoesterase_sf"/>
</dbReference>
<dbReference type="Pfam" id="PF00149">
    <property type="entry name" value="Metallophos"/>
    <property type="match status" value="1"/>
</dbReference>
<keyword evidence="3" id="KW-1185">Reference proteome</keyword>
<evidence type="ECO:0000313" key="3">
    <source>
        <dbReference type="Proteomes" id="UP000664545"/>
    </source>
</evidence>
<dbReference type="RefSeq" id="WP_206581511.1">
    <property type="nucleotide sequence ID" value="NZ_JAFJZZ010000001.1"/>
</dbReference>
<dbReference type="InterPro" id="IPR004843">
    <property type="entry name" value="Calcineurin-like_PHP"/>
</dbReference>
<dbReference type="PANTHER" id="PTHR31302">
    <property type="entry name" value="TRANSMEMBRANE PROTEIN WITH METALLOPHOSPHOESTERASE DOMAIN-RELATED"/>
    <property type="match status" value="1"/>
</dbReference>
<proteinExistence type="predicted"/>
<dbReference type="InterPro" id="IPR029052">
    <property type="entry name" value="Metallo-depent_PP-like"/>
</dbReference>
<dbReference type="AlphaFoldDB" id="A0A939D8I1"/>
<reference evidence="2" key="1">
    <citation type="submission" date="2021-02" db="EMBL/GenBank/DDBJ databases">
        <title>Abyssanaerobacter marinus gen.nov., sp., nov, anaerobic bacterium isolated from the Onnuri vent field of Indian Ocean and suggestion of Mogibacteriaceae fam. nov., and proposal of reclassification of ambiguous this family's genus member.</title>
        <authorList>
            <person name="Kim Y.J."/>
            <person name="Yang J.-A."/>
        </authorList>
    </citation>
    <scope>NUCLEOTIDE SEQUENCE</scope>
    <source>
        <strain evidence="2">DSM 2634</strain>
    </source>
</reference>
<dbReference type="PANTHER" id="PTHR31302:SF22">
    <property type="entry name" value="PHOSPHOESTERASE"/>
    <property type="match status" value="1"/>
</dbReference>
<evidence type="ECO:0000259" key="1">
    <source>
        <dbReference type="Pfam" id="PF00149"/>
    </source>
</evidence>
<comment type="caution">
    <text evidence="2">The sequence shown here is derived from an EMBL/GenBank/DDBJ whole genome shotgun (WGS) entry which is preliminary data.</text>
</comment>
<dbReference type="EMBL" id="JAFJZZ010000001">
    <property type="protein sequence ID" value="MBN7772733.1"/>
    <property type="molecule type" value="Genomic_DNA"/>
</dbReference>
<evidence type="ECO:0000313" key="2">
    <source>
        <dbReference type="EMBL" id="MBN7772733.1"/>
    </source>
</evidence>
<dbReference type="Proteomes" id="UP000664545">
    <property type="component" value="Unassembled WGS sequence"/>
</dbReference>
<dbReference type="PIRSF" id="PIRSF033094">
    <property type="entry name" value="Pesterase_CT488"/>
    <property type="match status" value="1"/>
</dbReference>
<gene>
    <name evidence="2" type="ORF">JYB65_05100</name>
</gene>
<accession>A0A939D8I1</accession>
<organism evidence="2 3">
    <name type="scientific">Clostridium aminobutyricum</name>
    <dbReference type="NCBI Taxonomy" id="33953"/>
    <lineage>
        <taxon>Bacteria</taxon>
        <taxon>Bacillati</taxon>
        <taxon>Bacillota</taxon>
        <taxon>Clostridia</taxon>
        <taxon>Eubacteriales</taxon>
        <taxon>Clostridiaceae</taxon>
        <taxon>Clostridium</taxon>
    </lineage>
</organism>
<dbReference type="Gene3D" id="3.60.21.10">
    <property type="match status" value="1"/>
</dbReference>
<dbReference type="InterPro" id="IPR014578">
    <property type="entry name" value="Pesterase_CT488"/>
</dbReference>
<feature type="domain" description="Calcineurin-like phosphoesterase" evidence="1">
    <location>
        <begin position="1"/>
        <end position="198"/>
    </location>
</feature>
<sequence>MRIFAIADLHLSFGDTVEKPMDIYGDLWLNHTSRLKEYWQSTITEDDLVLIAGDISWALKMDEAMADLTWIHSLPGKKIISKGNHDLWWAGIGRLNKLFEDITFLQNDYYAAGDIAICGSRGWTCPGSDDFGPHDKKIYERELLRLEFSLSAAKKAGFEKMIGMLHYPPTNDKLQASGFTELFTKYGVQTVVYGHLHGRDGFKNGIKSIFNGVQYHLTSLDYLECKPLQIL</sequence>
<name>A0A939D8I1_CLOAM</name>